<evidence type="ECO:0000256" key="4">
    <source>
        <dbReference type="ARBA" id="ARBA00023204"/>
    </source>
</evidence>
<evidence type="ECO:0000313" key="6">
    <source>
        <dbReference type="EMBL" id="APB35023.1"/>
    </source>
</evidence>
<dbReference type="GO" id="GO:0032131">
    <property type="term" value="F:alkylated DNA binding"/>
    <property type="evidence" value="ECO:0007669"/>
    <property type="project" value="TreeGrafter"/>
</dbReference>
<gene>
    <name evidence="6" type="primary">alkA</name>
    <name evidence="6" type="ORF">GlitD10_2680</name>
</gene>
<name>A0A1J0AGH8_9CYAN</name>
<keyword evidence="3" id="KW-0227">DNA damage</keyword>
<dbReference type="GO" id="GO:0043916">
    <property type="term" value="F:DNA-7-methylguanine glycosylase activity"/>
    <property type="evidence" value="ECO:0007669"/>
    <property type="project" value="TreeGrafter"/>
</dbReference>
<accession>A0A1J0AGH8</accession>
<dbReference type="EMBL" id="CP017675">
    <property type="protein sequence ID" value="APB35023.1"/>
    <property type="molecule type" value="Genomic_DNA"/>
</dbReference>
<dbReference type="STRING" id="1188229.GlitD10_2680"/>
<comment type="catalytic activity">
    <reaction evidence="1">
        <text>Hydrolysis of alkylated DNA, releasing 3-methyladenine, 3-methylguanine, 7-methylguanine and 7-methyladenine.</text>
        <dbReference type="EC" id="3.2.2.21"/>
    </reaction>
</comment>
<dbReference type="EC" id="3.2.2.21" evidence="2"/>
<dbReference type="OrthoDB" id="9785929at2"/>
<dbReference type="Gene3D" id="1.10.340.30">
    <property type="entry name" value="Hypothetical protein, domain 2"/>
    <property type="match status" value="1"/>
</dbReference>
<keyword evidence="7" id="KW-1185">Reference proteome</keyword>
<dbReference type="GO" id="GO:0006307">
    <property type="term" value="P:DNA alkylation repair"/>
    <property type="evidence" value="ECO:0007669"/>
    <property type="project" value="TreeGrafter"/>
</dbReference>
<dbReference type="GO" id="GO:0008725">
    <property type="term" value="F:DNA-3-methyladenine glycosylase activity"/>
    <property type="evidence" value="ECO:0007669"/>
    <property type="project" value="TreeGrafter"/>
</dbReference>
<dbReference type="GO" id="GO:0032993">
    <property type="term" value="C:protein-DNA complex"/>
    <property type="evidence" value="ECO:0007669"/>
    <property type="project" value="TreeGrafter"/>
</dbReference>
<dbReference type="KEGG" id="glt:GlitD10_2680"/>
<evidence type="ECO:0000256" key="2">
    <source>
        <dbReference type="ARBA" id="ARBA00012000"/>
    </source>
</evidence>
<dbReference type="SUPFAM" id="SSF48150">
    <property type="entry name" value="DNA-glycosylase"/>
    <property type="match status" value="1"/>
</dbReference>
<sequence length="220" mass="25046">MRRQETHRHPPHDNRTIITLETLAQGLSALNRQDQVLAQVYAQVQTPPLWLRTPGLATLVQIILEQQVSLKSAQATFNRLQNICQPLSAPGLLKLTADEWRTCGVSRQKSTYLCHLATALETNTLDLEILTALDDAIVHQQLTQICGIGTWTANIYLLMALGRPDVWPTGDLALVVSIKNLYQLPDKITTKELDKLTETWRPWRAVAARLLWQYYLKYLR</sequence>
<dbReference type="GO" id="GO:0006285">
    <property type="term" value="P:base-excision repair, AP site formation"/>
    <property type="evidence" value="ECO:0007669"/>
    <property type="project" value="TreeGrafter"/>
</dbReference>
<keyword evidence="4" id="KW-0234">DNA repair</keyword>
<dbReference type="Gene3D" id="1.10.1670.40">
    <property type="match status" value="1"/>
</dbReference>
<dbReference type="InterPro" id="IPR011257">
    <property type="entry name" value="DNA_glycosylase"/>
</dbReference>
<dbReference type="SMART" id="SM00478">
    <property type="entry name" value="ENDO3c"/>
    <property type="match status" value="1"/>
</dbReference>
<protein>
    <recommendedName>
        <fullName evidence="2">DNA-3-methyladenine glycosylase II</fullName>
        <ecNumber evidence="2">3.2.2.21</ecNumber>
    </recommendedName>
</protein>
<evidence type="ECO:0000256" key="3">
    <source>
        <dbReference type="ARBA" id="ARBA00022763"/>
    </source>
</evidence>
<feature type="domain" description="HhH-GPD" evidence="5">
    <location>
        <begin position="64"/>
        <end position="216"/>
    </location>
</feature>
<organism evidence="6 7">
    <name type="scientific">Gloeomargarita lithophora Alchichica-D10</name>
    <dbReference type="NCBI Taxonomy" id="1188229"/>
    <lineage>
        <taxon>Bacteria</taxon>
        <taxon>Bacillati</taxon>
        <taxon>Cyanobacteriota</taxon>
        <taxon>Cyanophyceae</taxon>
        <taxon>Gloeomargaritales</taxon>
        <taxon>Gloeomargaritaceae</taxon>
        <taxon>Gloeomargarita</taxon>
    </lineage>
</organism>
<evidence type="ECO:0000256" key="1">
    <source>
        <dbReference type="ARBA" id="ARBA00000086"/>
    </source>
</evidence>
<dbReference type="CDD" id="cd00056">
    <property type="entry name" value="ENDO3c"/>
    <property type="match status" value="1"/>
</dbReference>
<dbReference type="InterPro" id="IPR003265">
    <property type="entry name" value="HhH-GPD_domain"/>
</dbReference>
<keyword evidence="6" id="KW-0326">Glycosidase</keyword>
<dbReference type="PANTHER" id="PTHR43003">
    <property type="entry name" value="DNA-3-METHYLADENINE GLYCOSYLASE"/>
    <property type="match status" value="1"/>
</dbReference>
<proteinExistence type="predicted"/>
<dbReference type="Pfam" id="PF00730">
    <property type="entry name" value="HhH-GPD"/>
    <property type="match status" value="1"/>
</dbReference>
<dbReference type="PANTHER" id="PTHR43003:SF5">
    <property type="entry name" value="DNA-3-METHYLADENINE GLYCOSYLASE"/>
    <property type="match status" value="1"/>
</dbReference>
<keyword evidence="6" id="KW-0378">Hydrolase</keyword>
<reference evidence="6 7" key="1">
    <citation type="submission" date="2016-10" db="EMBL/GenBank/DDBJ databases">
        <title>Description of Gloeomargarita lithophora gen. nov., sp. nov., a thylakoid-bearing basal-branching cyanobacterium with intracellular carbonates, and proposal for Gloeomargaritales ord. nov.</title>
        <authorList>
            <person name="Moreira D."/>
            <person name="Tavera R."/>
            <person name="Benzerara K."/>
            <person name="Skouri-Panet F."/>
            <person name="Couradeau E."/>
            <person name="Gerard E."/>
            <person name="Loussert C."/>
            <person name="Novelo E."/>
            <person name="Zivanovic Y."/>
            <person name="Lopez-Garcia P."/>
        </authorList>
    </citation>
    <scope>NUCLEOTIDE SEQUENCE [LARGE SCALE GENOMIC DNA]</scope>
    <source>
        <strain evidence="6 7">D10</strain>
    </source>
</reference>
<dbReference type="Proteomes" id="UP000180235">
    <property type="component" value="Chromosome"/>
</dbReference>
<dbReference type="AlphaFoldDB" id="A0A1J0AGH8"/>
<evidence type="ECO:0000313" key="7">
    <source>
        <dbReference type="Proteomes" id="UP000180235"/>
    </source>
</evidence>
<evidence type="ECO:0000259" key="5">
    <source>
        <dbReference type="SMART" id="SM00478"/>
    </source>
</evidence>
<dbReference type="GO" id="GO:0005737">
    <property type="term" value="C:cytoplasm"/>
    <property type="evidence" value="ECO:0007669"/>
    <property type="project" value="TreeGrafter"/>
</dbReference>
<dbReference type="InterPro" id="IPR051912">
    <property type="entry name" value="Alkylbase_DNA_Glycosylase/TA"/>
</dbReference>
<dbReference type="RefSeq" id="WP_071455376.1">
    <property type="nucleotide sequence ID" value="NZ_CP017675.1"/>
</dbReference>